<dbReference type="InterPro" id="IPR036961">
    <property type="entry name" value="Kinesin_motor_dom_sf"/>
</dbReference>
<dbReference type="PRINTS" id="PR00380">
    <property type="entry name" value="KINESINHEAVY"/>
</dbReference>
<evidence type="ECO:0000256" key="1">
    <source>
        <dbReference type="ARBA" id="ARBA00023054"/>
    </source>
</evidence>
<dbReference type="InterPro" id="IPR001752">
    <property type="entry name" value="Kinesin_motor_dom"/>
</dbReference>
<proteinExistence type="inferred from homology"/>
<dbReference type="SUPFAM" id="SSF52540">
    <property type="entry name" value="P-loop containing nucleoside triphosphate hydrolases"/>
    <property type="match status" value="1"/>
</dbReference>
<name>A0A7S3PVM7_9STRA</name>
<dbReference type="GO" id="GO:0007018">
    <property type="term" value="P:microtubule-based movement"/>
    <property type="evidence" value="ECO:0007669"/>
    <property type="project" value="InterPro"/>
</dbReference>
<dbReference type="GO" id="GO:0005524">
    <property type="term" value="F:ATP binding"/>
    <property type="evidence" value="ECO:0007669"/>
    <property type="project" value="UniProtKB-UniRule"/>
</dbReference>
<dbReference type="InterPro" id="IPR027640">
    <property type="entry name" value="Kinesin-like_fam"/>
</dbReference>
<dbReference type="GO" id="GO:0008017">
    <property type="term" value="F:microtubule binding"/>
    <property type="evidence" value="ECO:0007669"/>
    <property type="project" value="InterPro"/>
</dbReference>
<evidence type="ECO:0000313" key="6">
    <source>
        <dbReference type="EMBL" id="CAE0456816.1"/>
    </source>
</evidence>
<gene>
    <name evidence="6" type="ORF">CDEB00056_LOCUS1657</name>
</gene>
<dbReference type="SMART" id="SM00129">
    <property type="entry name" value="KISc"/>
    <property type="match status" value="1"/>
</dbReference>
<accession>A0A7S3PVM7</accession>
<organism evidence="6">
    <name type="scientific">Chaetoceros debilis</name>
    <dbReference type="NCBI Taxonomy" id="122233"/>
    <lineage>
        <taxon>Eukaryota</taxon>
        <taxon>Sar</taxon>
        <taxon>Stramenopiles</taxon>
        <taxon>Ochrophyta</taxon>
        <taxon>Bacillariophyta</taxon>
        <taxon>Coscinodiscophyceae</taxon>
        <taxon>Chaetocerotophycidae</taxon>
        <taxon>Chaetocerotales</taxon>
        <taxon>Chaetocerotaceae</taxon>
        <taxon>Chaetoceros</taxon>
    </lineage>
</organism>
<feature type="binding site" evidence="3">
    <location>
        <begin position="118"/>
        <end position="125"/>
    </location>
    <ligand>
        <name>ATP</name>
        <dbReference type="ChEBI" id="CHEBI:30616"/>
    </ligand>
</feature>
<dbReference type="EMBL" id="HBIO01002309">
    <property type="protein sequence ID" value="CAE0456816.1"/>
    <property type="molecule type" value="Transcribed_RNA"/>
</dbReference>
<protein>
    <recommendedName>
        <fullName evidence="5">Kinesin motor domain-containing protein</fullName>
    </recommendedName>
</protein>
<feature type="region of interest" description="Disordered" evidence="4">
    <location>
        <begin position="466"/>
        <end position="514"/>
    </location>
</feature>
<dbReference type="Pfam" id="PF00225">
    <property type="entry name" value="Kinesin"/>
    <property type="match status" value="1"/>
</dbReference>
<dbReference type="PANTHER" id="PTHR47968:SF75">
    <property type="entry name" value="CENTROMERE-ASSOCIATED PROTEIN E"/>
    <property type="match status" value="1"/>
</dbReference>
<keyword evidence="2 3" id="KW-0505">Motor protein</keyword>
<evidence type="ECO:0000259" key="5">
    <source>
        <dbReference type="PROSITE" id="PS50067"/>
    </source>
</evidence>
<evidence type="ECO:0000256" key="2">
    <source>
        <dbReference type="ARBA" id="ARBA00023175"/>
    </source>
</evidence>
<sequence length="572" mass="63004">MSQGESEVHIGGEGVEEINVVLRMRPLNDRELDPTLQKSSVGGQRAWKIVPKHNSVVQVTPDGKAIPNSNTSKGGRTIFTFDRVFGEETKTREVYEFAAGHLIKGVVDGLNASIFAYGQTSSGKTHTMQGAKSIKSGMMKLENAGIIHHAATDLFHEMERASLKENRKYSLLVSVIEVYNEQLRDLLSKEKNNKLRIRENRERGVYVDAVRYNASTLPKLLNALSAGERNRVVAKTTLNKRSSRSHIIFSVHVESVDKIEGVGAGAAKNKSNKQGRPSTAGMRFANLNLIDLAGSESVRHRSSHSTENRRKEGGSINKSLLTLSLVIQALGAPAKRQAHVNFRDSKLTRFLQPSLSGNSRLAFICCATSSASFTEETKSTFQFASRIKNVKTQSKINLVDEDDGSTLRRVNAEMKVMRATLVTTSENYRKLQIENSDLRTLVDVLTQDKQRALNRIKMLESVKEQEENKLEGENGNTRGYVERGAPMISSPTPGKEERSPNGVAEENSGPGAFDEDFGYLADVMDKLANDDSRSTINGMPSNIRPISPSAMSEVTAPTRYGSHRSLLESIGV</sequence>
<keyword evidence="3" id="KW-0547">Nucleotide-binding</keyword>
<feature type="domain" description="Kinesin motor" evidence="5">
    <location>
        <begin position="17"/>
        <end position="390"/>
    </location>
</feature>
<comment type="similarity">
    <text evidence="3">Belongs to the TRAFAC class myosin-kinesin ATPase superfamily. Kinesin family.</text>
</comment>
<keyword evidence="1" id="KW-0175">Coiled coil</keyword>
<dbReference type="PROSITE" id="PS50067">
    <property type="entry name" value="KINESIN_MOTOR_2"/>
    <property type="match status" value="1"/>
</dbReference>
<reference evidence="6" key="1">
    <citation type="submission" date="2021-01" db="EMBL/GenBank/DDBJ databases">
        <authorList>
            <person name="Corre E."/>
            <person name="Pelletier E."/>
            <person name="Niang G."/>
            <person name="Scheremetjew M."/>
            <person name="Finn R."/>
            <person name="Kale V."/>
            <person name="Holt S."/>
            <person name="Cochrane G."/>
            <person name="Meng A."/>
            <person name="Brown T."/>
            <person name="Cohen L."/>
        </authorList>
    </citation>
    <scope>NUCLEOTIDE SEQUENCE</scope>
    <source>
        <strain evidence="6">MM31A-1</strain>
    </source>
</reference>
<dbReference type="InterPro" id="IPR027417">
    <property type="entry name" value="P-loop_NTPase"/>
</dbReference>
<dbReference type="AlphaFoldDB" id="A0A7S3PVM7"/>
<evidence type="ECO:0000256" key="3">
    <source>
        <dbReference type="PROSITE-ProRule" id="PRU00283"/>
    </source>
</evidence>
<dbReference type="GO" id="GO:0003777">
    <property type="term" value="F:microtubule motor activity"/>
    <property type="evidence" value="ECO:0007669"/>
    <property type="project" value="InterPro"/>
</dbReference>
<dbReference type="Gene3D" id="3.40.850.10">
    <property type="entry name" value="Kinesin motor domain"/>
    <property type="match status" value="1"/>
</dbReference>
<dbReference type="PANTHER" id="PTHR47968">
    <property type="entry name" value="CENTROMERE PROTEIN E"/>
    <property type="match status" value="1"/>
</dbReference>
<evidence type="ECO:0000256" key="4">
    <source>
        <dbReference type="SAM" id="MobiDB-lite"/>
    </source>
</evidence>
<keyword evidence="3" id="KW-0067">ATP-binding</keyword>